<evidence type="ECO:0000256" key="1">
    <source>
        <dbReference type="ARBA" id="ARBA00008956"/>
    </source>
</evidence>
<keyword evidence="4 5" id="KW-0287">Flowering</keyword>
<proteinExistence type="inferred from homology"/>
<dbReference type="Proteomes" id="UP000029120">
    <property type="component" value="Unassembled WGS sequence"/>
</dbReference>
<dbReference type="Gramene" id="KFK23552">
    <property type="protein sequence ID" value="KFK23552"/>
    <property type="gene ID" value="AALP_AAs53505U000400"/>
</dbReference>
<evidence type="ECO:0000256" key="4">
    <source>
        <dbReference type="ARBA" id="ARBA00023089"/>
    </source>
</evidence>
<sequence length="552" mass="63349">MDKIKVDASGILLCVSKLKELQKHNEMVEANIDKRSQEVELKEKELQSLSLDFEERVERFESEKAEAGDLKKTVEECTEELRLKRDQLTVKMDSFTRYQRALEVMEKKMGEVTAELKRRWSEAQKVEVRKRVIEEETNGKKKKLTSILDEIEVYRKELKRVKESINLSESDFELKEKMLNNYVTVYGQKIDSKSKELEEMNNQLDTKEKRYKEIVETISEMEEKGKEIKVAEAEASGLYAKSQRIRKEVEDKEKELALLKNQIESEEKKLLLLKREMEEETDGKKKDLELILSKLVSKDMVLECVEQSSKFVKSASLGRDEVLSALRASPNPAAFVLDLVQEEIRQGSCLDSSMEILLLFCEELAKIQQPDELQVQLLKATEVATLWKEKMTIEAPKSSLEVLAFLLFIVAYGLKELINQEETVLLASSIAQYEQAPTLFNAFGLKLEMIPEFVKELIKKMQYIPAVRLICSFKLDPDFSPSLILMKEVVNLRNSALQPTESSQVKDKDAGTLRAILELVADYNLQVELPGDLVAKLIVQREKSTPLARAHG</sequence>
<evidence type="ECO:0000256" key="3">
    <source>
        <dbReference type="ARBA" id="ARBA00022782"/>
    </source>
</evidence>
<keyword evidence="2 5" id="KW-0217">Developmental protein</keyword>
<dbReference type="GO" id="GO:0009908">
    <property type="term" value="P:flower development"/>
    <property type="evidence" value="ECO:0007669"/>
    <property type="project" value="UniProtKB-KW"/>
</dbReference>
<keyword evidence="3 5" id="KW-0221">Differentiation</keyword>
<dbReference type="PANTHER" id="PTHR31791">
    <property type="entry name" value="FRIGIDA-LIKE PROTEIN 3-RELATED"/>
    <property type="match status" value="1"/>
</dbReference>
<feature type="coiled-coil region" evidence="6">
    <location>
        <begin position="18"/>
        <end position="80"/>
    </location>
</feature>
<dbReference type="AlphaFoldDB" id="A0A087G100"/>
<gene>
    <name evidence="7" type="ORF">AALP_AAs53505U000400</name>
</gene>
<accession>A0A087G100</accession>
<evidence type="ECO:0000256" key="2">
    <source>
        <dbReference type="ARBA" id="ARBA00022473"/>
    </source>
</evidence>
<dbReference type="OMA" id="PIDTLMP"/>
<reference evidence="8" key="1">
    <citation type="journal article" date="2015" name="Nat. Plants">
        <title>Genome expansion of Arabis alpina linked with retrotransposition and reduced symmetric DNA methylation.</title>
        <authorList>
            <person name="Willing E.M."/>
            <person name="Rawat V."/>
            <person name="Mandakova T."/>
            <person name="Maumus F."/>
            <person name="James G.V."/>
            <person name="Nordstroem K.J."/>
            <person name="Becker C."/>
            <person name="Warthmann N."/>
            <person name="Chica C."/>
            <person name="Szarzynska B."/>
            <person name="Zytnicki M."/>
            <person name="Albani M.C."/>
            <person name="Kiefer C."/>
            <person name="Bergonzi S."/>
            <person name="Castaings L."/>
            <person name="Mateos J.L."/>
            <person name="Berns M.C."/>
            <person name="Bujdoso N."/>
            <person name="Piofczyk T."/>
            <person name="de Lorenzo L."/>
            <person name="Barrero-Sicilia C."/>
            <person name="Mateos I."/>
            <person name="Piednoel M."/>
            <person name="Hagmann J."/>
            <person name="Chen-Min-Tao R."/>
            <person name="Iglesias-Fernandez R."/>
            <person name="Schuster S.C."/>
            <person name="Alonso-Blanco C."/>
            <person name="Roudier F."/>
            <person name="Carbonero P."/>
            <person name="Paz-Ares J."/>
            <person name="Davis S.J."/>
            <person name="Pecinka A."/>
            <person name="Quesneville H."/>
            <person name="Colot V."/>
            <person name="Lysak M.A."/>
            <person name="Weigel D."/>
            <person name="Coupland G."/>
            <person name="Schneeberger K."/>
        </authorList>
    </citation>
    <scope>NUCLEOTIDE SEQUENCE [LARGE SCALE GENOMIC DNA]</scope>
    <source>
        <strain evidence="8">cv. Pajares</strain>
    </source>
</reference>
<evidence type="ECO:0000313" key="7">
    <source>
        <dbReference type="EMBL" id="KFK23552.1"/>
    </source>
</evidence>
<evidence type="ECO:0000256" key="5">
    <source>
        <dbReference type="RuleBase" id="RU364012"/>
    </source>
</evidence>
<dbReference type="Pfam" id="PF07899">
    <property type="entry name" value="Frigida"/>
    <property type="match status" value="1"/>
</dbReference>
<dbReference type="PANTHER" id="PTHR31791:SF78">
    <property type="entry name" value="FRIGIDA-LIKE PROTEIN"/>
    <property type="match status" value="1"/>
</dbReference>
<protein>
    <recommendedName>
        <fullName evidence="5">FRIGIDA-like protein</fullName>
    </recommendedName>
</protein>
<evidence type="ECO:0000256" key="6">
    <source>
        <dbReference type="SAM" id="Coils"/>
    </source>
</evidence>
<dbReference type="EMBL" id="KL978062">
    <property type="protein sequence ID" value="KFK23552.1"/>
    <property type="molecule type" value="Genomic_DNA"/>
</dbReference>
<dbReference type="InterPro" id="IPR012474">
    <property type="entry name" value="Frigida"/>
</dbReference>
<comment type="similarity">
    <text evidence="1 5">Belongs to the Frigida family.</text>
</comment>
<feature type="coiled-coil region" evidence="6">
    <location>
        <begin position="144"/>
        <end position="283"/>
    </location>
</feature>
<name>A0A087G100_ARAAL</name>
<keyword evidence="8" id="KW-1185">Reference proteome</keyword>
<evidence type="ECO:0000313" key="8">
    <source>
        <dbReference type="Proteomes" id="UP000029120"/>
    </source>
</evidence>
<dbReference type="GO" id="GO:0030154">
    <property type="term" value="P:cell differentiation"/>
    <property type="evidence" value="ECO:0007669"/>
    <property type="project" value="UniProtKB-KW"/>
</dbReference>
<organism evidence="7 8">
    <name type="scientific">Arabis alpina</name>
    <name type="common">Alpine rock-cress</name>
    <dbReference type="NCBI Taxonomy" id="50452"/>
    <lineage>
        <taxon>Eukaryota</taxon>
        <taxon>Viridiplantae</taxon>
        <taxon>Streptophyta</taxon>
        <taxon>Embryophyta</taxon>
        <taxon>Tracheophyta</taxon>
        <taxon>Spermatophyta</taxon>
        <taxon>Magnoliopsida</taxon>
        <taxon>eudicotyledons</taxon>
        <taxon>Gunneridae</taxon>
        <taxon>Pentapetalae</taxon>
        <taxon>rosids</taxon>
        <taxon>malvids</taxon>
        <taxon>Brassicales</taxon>
        <taxon>Brassicaceae</taxon>
        <taxon>Arabideae</taxon>
        <taxon>Arabis</taxon>
    </lineage>
</organism>
<keyword evidence="6" id="KW-0175">Coiled coil</keyword>
<dbReference type="OrthoDB" id="1166041at2759"/>